<dbReference type="InterPro" id="IPR020946">
    <property type="entry name" value="Flavin_mOase-like"/>
</dbReference>
<evidence type="ECO:0008006" key="8">
    <source>
        <dbReference type="Google" id="ProtNLM"/>
    </source>
</evidence>
<dbReference type="PANTHER" id="PTHR23023">
    <property type="entry name" value="DIMETHYLANILINE MONOOXYGENASE"/>
    <property type="match status" value="1"/>
</dbReference>
<evidence type="ECO:0000256" key="1">
    <source>
        <dbReference type="ARBA" id="ARBA00009183"/>
    </source>
</evidence>
<dbReference type="InterPro" id="IPR050346">
    <property type="entry name" value="FMO-like"/>
</dbReference>
<evidence type="ECO:0000313" key="7">
    <source>
        <dbReference type="Proteomes" id="UP000019478"/>
    </source>
</evidence>
<sequence>MATKYKRVAVIGAGPSGAATVRALAQEGVFDTIRVFDQRHEVGGTWVYDEVPDEFPVPRPAAEEKIPVPANLPALTAPAPPDPTVRTGLYQHLDSNVGAEIMSFTYAPFPMINSAFGVSRYGLNNPTRPWKVVKKYLEDLFAPYLQYLSLNTRVEKIEKVDDKWLLTLRRSNLVYQGKTHDFWWQETFDAVIAATGHYLIANIPDVPGLAETARAFPSKFEHSKAWRSANNYVGKRVVVVGGNVSAADIVDELYSVAQAPLIVSQRSSNEALENVFNLPNVVRKPGIKSVSPESGGTVEFADGSRVQNTDKVIFATGYKLSYPYLPFPAVTPENRLAGFYQHIFNIGDPSLAVVGQVKAALSFRVYEYQAVAVARFLAGRSKPLPSVEEQRRWEEDRIRYKGSNNRFHEIKPDLGEYFNGLKQFAGPPAAGTDAYDLPAFQDDWAEKGFEILQLKDKYWRSLRKEKAPATIITTSKPKL</sequence>
<dbReference type="Gene3D" id="3.50.50.60">
    <property type="entry name" value="FAD/NAD(P)-binding domain"/>
    <property type="match status" value="2"/>
</dbReference>
<dbReference type="HOGENOM" id="CLU_006909_5_3_1"/>
<keyword evidence="3" id="KW-0274">FAD</keyword>
<dbReference type="Pfam" id="PF00743">
    <property type="entry name" value="FMO-like"/>
    <property type="match status" value="2"/>
</dbReference>
<proteinExistence type="inferred from homology"/>
<dbReference type="EMBL" id="AMGY01000004">
    <property type="protein sequence ID" value="EXJ83956.1"/>
    <property type="molecule type" value="Genomic_DNA"/>
</dbReference>
<dbReference type="RefSeq" id="XP_007732941.1">
    <property type="nucleotide sequence ID" value="XM_007734751.1"/>
</dbReference>
<comment type="caution">
    <text evidence="6">The sequence shown here is derived from an EMBL/GenBank/DDBJ whole genome shotgun (WGS) entry which is preliminary data.</text>
</comment>
<dbReference type="SUPFAM" id="SSF51905">
    <property type="entry name" value="FAD/NAD(P)-binding domain"/>
    <property type="match status" value="2"/>
</dbReference>
<keyword evidence="4" id="KW-0521">NADP</keyword>
<name>W9Y423_9EURO</name>
<dbReference type="GeneID" id="19168741"/>
<dbReference type="GO" id="GO:0050661">
    <property type="term" value="F:NADP binding"/>
    <property type="evidence" value="ECO:0007669"/>
    <property type="project" value="InterPro"/>
</dbReference>
<keyword evidence="5" id="KW-0560">Oxidoreductase</keyword>
<gene>
    <name evidence="6" type="ORF">A1O3_04623</name>
</gene>
<evidence type="ECO:0000256" key="2">
    <source>
        <dbReference type="ARBA" id="ARBA00022630"/>
    </source>
</evidence>
<dbReference type="GO" id="GO:0050660">
    <property type="term" value="F:flavin adenine dinucleotide binding"/>
    <property type="evidence" value="ECO:0007669"/>
    <property type="project" value="InterPro"/>
</dbReference>
<dbReference type="GO" id="GO:0004499">
    <property type="term" value="F:N,N-dimethylaniline monooxygenase activity"/>
    <property type="evidence" value="ECO:0007669"/>
    <property type="project" value="InterPro"/>
</dbReference>
<evidence type="ECO:0000256" key="3">
    <source>
        <dbReference type="ARBA" id="ARBA00022827"/>
    </source>
</evidence>
<organism evidence="6 7">
    <name type="scientific">Capronia epimyces CBS 606.96</name>
    <dbReference type="NCBI Taxonomy" id="1182542"/>
    <lineage>
        <taxon>Eukaryota</taxon>
        <taxon>Fungi</taxon>
        <taxon>Dikarya</taxon>
        <taxon>Ascomycota</taxon>
        <taxon>Pezizomycotina</taxon>
        <taxon>Eurotiomycetes</taxon>
        <taxon>Chaetothyriomycetidae</taxon>
        <taxon>Chaetothyriales</taxon>
        <taxon>Herpotrichiellaceae</taxon>
        <taxon>Capronia</taxon>
    </lineage>
</organism>
<accession>W9Y423</accession>
<dbReference type="Proteomes" id="UP000019478">
    <property type="component" value="Unassembled WGS sequence"/>
</dbReference>
<dbReference type="PRINTS" id="PR00370">
    <property type="entry name" value="FMOXYGENASE"/>
</dbReference>
<evidence type="ECO:0000256" key="4">
    <source>
        <dbReference type="ARBA" id="ARBA00022857"/>
    </source>
</evidence>
<keyword evidence="2" id="KW-0285">Flavoprotein</keyword>
<evidence type="ECO:0000256" key="5">
    <source>
        <dbReference type="ARBA" id="ARBA00023002"/>
    </source>
</evidence>
<dbReference type="InterPro" id="IPR036188">
    <property type="entry name" value="FAD/NAD-bd_sf"/>
</dbReference>
<evidence type="ECO:0000313" key="6">
    <source>
        <dbReference type="EMBL" id="EXJ83956.1"/>
    </source>
</evidence>
<dbReference type="PIRSF" id="PIRSF000332">
    <property type="entry name" value="FMO"/>
    <property type="match status" value="1"/>
</dbReference>
<comment type="similarity">
    <text evidence="1">Belongs to the FMO family.</text>
</comment>
<dbReference type="InterPro" id="IPR000960">
    <property type="entry name" value="Flavin_mOase"/>
</dbReference>
<dbReference type="AlphaFoldDB" id="W9Y423"/>
<dbReference type="eggNOG" id="KOG1399">
    <property type="taxonomic scope" value="Eukaryota"/>
</dbReference>
<dbReference type="Pfam" id="PF13450">
    <property type="entry name" value="NAD_binding_8"/>
    <property type="match status" value="1"/>
</dbReference>
<keyword evidence="7" id="KW-1185">Reference proteome</keyword>
<reference evidence="6 7" key="1">
    <citation type="submission" date="2013-03" db="EMBL/GenBank/DDBJ databases">
        <title>The Genome Sequence of Capronia epimyces CBS 606.96.</title>
        <authorList>
            <consortium name="The Broad Institute Genomics Platform"/>
            <person name="Cuomo C."/>
            <person name="de Hoog S."/>
            <person name="Gorbushina A."/>
            <person name="Walker B."/>
            <person name="Young S.K."/>
            <person name="Zeng Q."/>
            <person name="Gargeya S."/>
            <person name="Fitzgerald M."/>
            <person name="Haas B."/>
            <person name="Abouelleil A."/>
            <person name="Allen A.W."/>
            <person name="Alvarado L."/>
            <person name="Arachchi H.M."/>
            <person name="Berlin A.M."/>
            <person name="Chapman S.B."/>
            <person name="Gainer-Dewar J."/>
            <person name="Goldberg J."/>
            <person name="Griggs A."/>
            <person name="Gujja S."/>
            <person name="Hansen M."/>
            <person name="Howarth C."/>
            <person name="Imamovic A."/>
            <person name="Ireland A."/>
            <person name="Larimer J."/>
            <person name="McCowan C."/>
            <person name="Murphy C."/>
            <person name="Pearson M."/>
            <person name="Poon T.W."/>
            <person name="Priest M."/>
            <person name="Roberts A."/>
            <person name="Saif S."/>
            <person name="Shea T."/>
            <person name="Sisk P."/>
            <person name="Sykes S."/>
            <person name="Wortman J."/>
            <person name="Nusbaum C."/>
            <person name="Birren B."/>
        </authorList>
    </citation>
    <scope>NUCLEOTIDE SEQUENCE [LARGE SCALE GENOMIC DNA]</scope>
    <source>
        <strain evidence="6 7">CBS 606.96</strain>
    </source>
</reference>
<protein>
    <recommendedName>
        <fullName evidence="8">Dimethylaniline monooxygenase (N-oxide forming)</fullName>
    </recommendedName>
</protein>
<dbReference type="OrthoDB" id="66881at2759"/>